<dbReference type="Pfam" id="PF04026">
    <property type="entry name" value="SpoVG"/>
    <property type="match status" value="1"/>
</dbReference>
<gene>
    <name evidence="4" type="ORF">ENL39_05235</name>
</gene>
<evidence type="ECO:0000256" key="3">
    <source>
        <dbReference type="ARBA" id="ARBA00023306"/>
    </source>
</evidence>
<keyword evidence="1" id="KW-0132">Cell division</keyword>
<dbReference type="PANTHER" id="PTHR38429">
    <property type="entry name" value="SEPTATION PROTEIN SPOVG-RELATED"/>
    <property type="match status" value="1"/>
</dbReference>
<evidence type="ECO:0000256" key="2">
    <source>
        <dbReference type="ARBA" id="ARBA00023210"/>
    </source>
</evidence>
<sequence length="87" mass="10262">MRISEIKVKRVEGKERFKAWVTITFDNQFRIHGLKIIKGKDGLFVAMPSRKLPNGEFIDTAYPLDKKLREDIQKEVLAEYKRQLNNL</sequence>
<evidence type="ECO:0000313" key="4">
    <source>
        <dbReference type="EMBL" id="HHF98873.1"/>
    </source>
</evidence>
<dbReference type="GO" id="GO:0000917">
    <property type="term" value="P:division septum assembly"/>
    <property type="evidence" value="ECO:0007669"/>
    <property type="project" value="UniProtKB-KW"/>
</dbReference>
<dbReference type="GO" id="GO:0030435">
    <property type="term" value="P:sporulation resulting in formation of a cellular spore"/>
    <property type="evidence" value="ECO:0007669"/>
    <property type="project" value="InterPro"/>
</dbReference>
<reference evidence="4" key="1">
    <citation type="journal article" date="2020" name="mSystems">
        <title>Genome- and Community-Level Interaction Insights into Carbon Utilization and Element Cycling Functions of Hydrothermarchaeota in Hydrothermal Sediment.</title>
        <authorList>
            <person name="Zhou Z."/>
            <person name="Liu Y."/>
            <person name="Xu W."/>
            <person name="Pan J."/>
            <person name="Luo Z.H."/>
            <person name="Li M."/>
        </authorList>
    </citation>
    <scope>NUCLEOTIDE SEQUENCE [LARGE SCALE GENOMIC DNA]</scope>
    <source>
        <strain evidence="4">HyVt-92</strain>
    </source>
</reference>
<dbReference type="PANTHER" id="PTHR38429:SF1">
    <property type="entry name" value="SEPTATION PROTEIN SPOVG-RELATED"/>
    <property type="match status" value="1"/>
</dbReference>
<dbReference type="InterPro" id="IPR007170">
    <property type="entry name" value="SpoVG"/>
</dbReference>
<dbReference type="SUPFAM" id="SSF160537">
    <property type="entry name" value="SpoVG-like"/>
    <property type="match status" value="1"/>
</dbReference>
<dbReference type="InterPro" id="IPR036751">
    <property type="entry name" value="SpoVG_sf"/>
</dbReference>
<dbReference type="Proteomes" id="UP000886070">
    <property type="component" value="Unassembled WGS sequence"/>
</dbReference>
<name>A0A7V5HZN7_UNCAE</name>
<keyword evidence="2" id="KW-0717">Septation</keyword>
<comment type="caution">
    <text evidence="4">The sequence shown here is derived from an EMBL/GenBank/DDBJ whole genome shotgun (WGS) entry which is preliminary data.</text>
</comment>
<dbReference type="EMBL" id="DRTT01000143">
    <property type="protein sequence ID" value="HHF98873.1"/>
    <property type="molecule type" value="Genomic_DNA"/>
</dbReference>
<evidence type="ECO:0000256" key="1">
    <source>
        <dbReference type="ARBA" id="ARBA00022618"/>
    </source>
</evidence>
<dbReference type="Gene3D" id="3.30.1120.40">
    <property type="entry name" value="Stage V sporulation protein G"/>
    <property type="match status" value="1"/>
</dbReference>
<keyword evidence="3" id="KW-0131">Cell cycle</keyword>
<protein>
    <submittedName>
        <fullName evidence="4">Septation protein SpoVG</fullName>
    </submittedName>
</protein>
<accession>A0A7V5HZN7</accession>
<proteinExistence type="predicted"/>
<organism evidence="4">
    <name type="scientific">Aerophobetes bacterium</name>
    <dbReference type="NCBI Taxonomy" id="2030807"/>
    <lineage>
        <taxon>Bacteria</taxon>
        <taxon>Candidatus Aerophobota</taxon>
    </lineage>
</organism>
<dbReference type="AlphaFoldDB" id="A0A7V5HZN7"/>